<dbReference type="EMBL" id="BSOT01000005">
    <property type="protein sequence ID" value="GLR69713.1"/>
    <property type="molecule type" value="Genomic_DNA"/>
</dbReference>
<dbReference type="InterPro" id="IPR006047">
    <property type="entry name" value="GH13_cat_dom"/>
</dbReference>
<keyword evidence="6" id="KW-1185">Reference proteome</keyword>
<dbReference type="InterPro" id="IPR017853">
    <property type="entry name" value="GH"/>
</dbReference>
<reference evidence="5" key="1">
    <citation type="journal article" date="2014" name="Int. J. Syst. Evol. Microbiol.">
        <title>Complete genome sequence of Corynebacterium casei LMG S-19264T (=DSM 44701T), isolated from a smear-ripened cheese.</title>
        <authorList>
            <consortium name="US DOE Joint Genome Institute (JGI-PGF)"/>
            <person name="Walter F."/>
            <person name="Albersmeier A."/>
            <person name="Kalinowski J."/>
            <person name="Ruckert C."/>
        </authorList>
    </citation>
    <scope>NUCLEOTIDE SEQUENCE</scope>
    <source>
        <strain evidence="5">NBRC 110023</strain>
    </source>
</reference>
<reference evidence="5" key="2">
    <citation type="submission" date="2023-01" db="EMBL/GenBank/DDBJ databases">
        <title>Draft genome sequence of Agaribacter marinus strain NBRC 110023.</title>
        <authorList>
            <person name="Sun Q."/>
            <person name="Mori K."/>
        </authorList>
    </citation>
    <scope>NUCLEOTIDE SEQUENCE</scope>
    <source>
        <strain evidence="5">NBRC 110023</strain>
    </source>
</reference>
<dbReference type="InterPro" id="IPR013780">
    <property type="entry name" value="Glyco_hydro_b"/>
</dbReference>
<dbReference type="InterPro" id="IPR011837">
    <property type="entry name" value="Glycogen_debranch_GlgX"/>
</dbReference>
<dbReference type="CDD" id="cd02856">
    <property type="entry name" value="E_set_GDE_Isoamylase_N"/>
    <property type="match status" value="1"/>
</dbReference>
<accession>A0AA37SZX9</accession>
<dbReference type="SUPFAM" id="SSF81296">
    <property type="entry name" value="E set domains"/>
    <property type="match status" value="1"/>
</dbReference>
<dbReference type="Gene3D" id="2.60.40.10">
    <property type="entry name" value="Immunoglobulins"/>
    <property type="match status" value="1"/>
</dbReference>
<dbReference type="PANTHER" id="PTHR43002">
    <property type="entry name" value="GLYCOGEN DEBRANCHING ENZYME"/>
    <property type="match status" value="1"/>
</dbReference>
<feature type="domain" description="Glycosyl hydrolase family 13 catalytic" evidence="4">
    <location>
        <begin position="171"/>
        <end position="561"/>
    </location>
</feature>
<evidence type="ECO:0000256" key="3">
    <source>
        <dbReference type="ARBA" id="ARBA00023295"/>
    </source>
</evidence>
<evidence type="ECO:0000259" key="4">
    <source>
        <dbReference type="SMART" id="SM00642"/>
    </source>
</evidence>
<dbReference type="NCBIfam" id="TIGR02100">
    <property type="entry name" value="glgX_debranch"/>
    <property type="match status" value="1"/>
</dbReference>
<dbReference type="SMART" id="SM00642">
    <property type="entry name" value="Aamy"/>
    <property type="match status" value="1"/>
</dbReference>
<sequence length="697" mass="79948">MFSLEKGQMQPYGVSVYDEGCNFSIYCPDAESVYLCFFDENEEEIQRIQLKERIQSKWFGFIKGASVGHYYGYRVATKTRRNLVNNTIDKLLIDPYAKKLTRPLHWDEDLYAGDSCHMIPKCVIVDDDEHKVPHRLISRPQAVDAKARVVYEAHVKGLSKLHPEVPDDIRGTYLGASHPSVIKHIQSLGVTSVQFLPLMAFMPEPFLNGKELTNYWGYNPVNFFSAEPRYAYSDAYTECREMIKAYRTAGLEVILDVVFNHTAEAGDSGTIISFKGFCTSHAYLLEQHDESDSVNFTNYSGCGNTVQVSDTYMLNLILDAMRYWVSEMGVSGFRFDLAATLGRQTFEYRKNAGFFKIIEQDPILKSAVMIAEPWDIGPGGYQLGHFPAHWLEVNDKFRDSTRAFWRGDKGVKGDFATRIMGSRDVFVKTKRPMHSSINNITYHDGFTLHDLVCFENKHNEANLESNRDGHNHNLSANYGVEGLTDDNDINDVRYQQKRNLFATLVLSQGTPHILAGDELSKTQHGNNNAYCQDNEINYLDWQLGERQQSFLAYCQYVIQLRQRYPMLQCMSFSDDQFDNNVNIALADWYRTDGSHKTDIDWVNHEHHCFALHIIATVEHNEQEWVFCYNSADTDKKYHLPVLSRTAIKNKNISNRAWVCKLDTSNGCIDEFVSGISKMKVSPVFTMPARSFRLFLKE</sequence>
<evidence type="ECO:0000313" key="5">
    <source>
        <dbReference type="EMBL" id="GLR69713.1"/>
    </source>
</evidence>
<dbReference type="InterPro" id="IPR014756">
    <property type="entry name" value="Ig_E-set"/>
</dbReference>
<dbReference type="Gene3D" id="2.60.40.1180">
    <property type="entry name" value="Golgi alpha-mannosidase II"/>
    <property type="match status" value="1"/>
</dbReference>
<dbReference type="SUPFAM" id="SSF51445">
    <property type="entry name" value="(Trans)glycosidases"/>
    <property type="match status" value="1"/>
</dbReference>
<dbReference type="CDD" id="cd11326">
    <property type="entry name" value="AmyAc_Glg_debranch"/>
    <property type="match status" value="1"/>
</dbReference>
<comment type="caution">
    <text evidence="5">The sequence shown here is derived from an EMBL/GenBank/DDBJ whole genome shotgun (WGS) entry which is preliminary data.</text>
</comment>
<dbReference type="InterPro" id="IPR013783">
    <property type="entry name" value="Ig-like_fold"/>
</dbReference>
<keyword evidence="3" id="KW-0326">Glycosidase</keyword>
<keyword evidence="2" id="KW-0378">Hydrolase</keyword>
<dbReference type="GO" id="GO:0004135">
    <property type="term" value="F:amylo-alpha-1,6-glucosidase activity"/>
    <property type="evidence" value="ECO:0007669"/>
    <property type="project" value="InterPro"/>
</dbReference>
<dbReference type="Pfam" id="PF02922">
    <property type="entry name" value="CBM_48"/>
    <property type="match status" value="1"/>
</dbReference>
<dbReference type="Gene3D" id="3.20.20.80">
    <property type="entry name" value="Glycosidases"/>
    <property type="match status" value="1"/>
</dbReference>
<evidence type="ECO:0000256" key="2">
    <source>
        <dbReference type="ARBA" id="ARBA00022801"/>
    </source>
</evidence>
<dbReference type="GO" id="GO:0005980">
    <property type="term" value="P:glycogen catabolic process"/>
    <property type="evidence" value="ECO:0007669"/>
    <property type="project" value="InterPro"/>
</dbReference>
<dbReference type="RefSeq" id="WP_284216025.1">
    <property type="nucleotide sequence ID" value="NZ_BSOT01000005.1"/>
</dbReference>
<dbReference type="SUPFAM" id="SSF51011">
    <property type="entry name" value="Glycosyl hydrolase domain"/>
    <property type="match status" value="1"/>
</dbReference>
<gene>
    <name evidence="5" type="primary">glgX-2</name>
    <name evidence="5" type="ORF">GCM10007852_06210</name>
</gene>
<dbReference type="Proteomes" id="UP001156601">
    <property type="component" value="Unassembled WGS sequence"/>
</dbReference>
<name>A0AA37SZX9_9ALTE</name>
<organism evidence="5 6">
    <name type="scientific">Agaribacter marinus</name>
    <dbReference type="NCBI Taxonomy" id="1431249"/>
    <lineage>
        <taxon>Bacteria</taxon>
        <taxon>Pseudomonadati</taxon>
        <taxon>Pseudomonadota</taxon>
        <taxon>Gammaproteobacteria</taxon>
        <taxon>Alteromonadales</taxon>
        <taxon>Alteromonadaceae</taxon>
        <taxon>Agaribacter</taxon>
    </lineage>
</organism>
<evidence type="ECO:0000313" key="6">
    <source>
        <dbReference type="Proteomes" id="UP001156601"/>
    </source>
</evidence>
<evidence type="ECO:0000256" key="1">
    <source>
        <dbReference type="ARBA" id="ARBA00008061"/>
    </source>
</evidence>
<dbReference type="InterPro" id="IPR004193">
    <property type="entry name" value="Glyco_hydro_13_N"/>
</dbReference>
<dbReference type="InterPro" id="IPR044505">
    <property type="entry name" value="GlgX_Isoamylase_N_E_set"/>
</dbReference>
<proteinExistence type="inferred from homology"/>
<comment type="similarity">
    <text evidence="1">Belongs to the glycosyl hydrolase 13 family.</text>
</comment>
<dbReference type="AlphaFoldDB" id="A0AA37SZX9"/>
<protein>
    <submittedName>
        <fullName evidence="5">Glycogen operon protein GlgX homolog</fullName>
    </submittedName>
</protein>